<evidence type="ECO:0000313" key="3">
    <source>
        <dbReference type="Proteomes" id="UP000283077"/>
    </source>
</evidence>
<dbReference type="Gene3D" id="3.40.50.720">
    <property type="entry name" value="NAD(P)-binding Rossmann-like Domain"/>
    <property type="match status" value="1"/>
</dbReference>
<feature type="domain" description="NAD(P)-binding" evidence="1">
    <location>
        <begin position="11"/>
        <end position="204"/>
    </location>
</feature>
<dbReference type="Proteomes" id="UP000283077">
    <property type="component" value="Unassembled WGS sequence"/>
</dbReference>
<comment type="caution">
    <text evidence="2">The sequence shown here is derived from an EMBL/GenBank/DDBJ whole genome shotgun (WGS) entry which is preliminary data.</text>
</comment>
<dbReference type="PANTHER" id="PTHR43355">
    <property type="entry name" value="FLAVIN REDUCTASE (NADPH)"/>
    <property type="match status" value="1"/>
</dbReference>
<dbReference type="SUPFAM" id="SSF51735">
    <property type="entry name" value="NAD(P)-binding Rossmann-fold domains"/>
    <property type="match status" value="1"/>
</dbReference>
<dbReference type="EMBL" id="SACS01000023">
    <property type="protein sequence ID" value="RVU33344.1"/>
    <property type="molecule type" value="Genomic_DNA"/>
</dbReference>
<evidence type="ECO:0000259" key="1">
    <source>
        <dbReference type="Pfam" id="PF13460"/>
    </source>
</evidence>
<name>A0A437QFY3_9GAMM</name>
<dbReference type="OrthoDB" id="9785372at2"/>
<reference evidence="2 3" key="1">
    <citation type="submission" date="2019-01" db="EMBL/GenBank/DDBJ databases">
        <authorList>
            <person name="Chen W.-M."/>
        </authorList>
    </citation>
    <scope>NUCLEOTIDE SEQUENCE [LARGE SCALE GENOMIC DNA]</scope>
    <source>
        <strain evidence="2 3">KYPC3</strain>
    </source>
</reference>
<organism evidence="2 3">
    <name type="scientific">Rheinheimera riviphila</name>
    <dbReference type="NCBI Taxonomy" id="1834037"/>
    <lineage>
        <taxon>Bacteria</taxon>
        <taxon>Pseudomonadati</taxon>
        <taxon>Pseudomonadota</taxon>
        <taxon>Gammaproteobacteria</taxon>
        <taxon>Chromatiales</taxon>
        <taxon>Chromatiaceae</taxon>
        <taxon>Rheinheimera</taxon>
    </lineage>
</organism>
<dbReference type="InterPro" id="IPR016040">
    <property type="entry name" value="NAD(P)-bd_dom"/>
</dbReference>
<dbReference type="GO" id="GO:0016646">
    <property type="term" value="F:oxidoreductase activity, acting on the CH-NH group of donors, NAD or NADP as acceptor"/>
    <property type="evidence" value="ECO:0007669"/>
    <property type="project" value="TreeGrafter"/>
</dbReference>
<evidence type="ECO:0000313" key="2">
    <source>
        <dbReference type="EMBL" id="RVU33344.1"/>
    </source>
</evidence>
<accession>A0A437QFY3</accession>
<protein>
    <submittedName>
        <fullName evidence="2">NAD-dependent epimerase/dehydratase family protein</fullName>
    </submittedName>
</protein>
<dbReference type="InterPro" id="IPR036291">
    <property type="entry name" value="NAD(P)-bd_dom_sf"/>
</dbReference>
<proteinExistence type="predicted"/>
<dbReference type="PANTHER" id="PTHR43355:SF2">
    <property type="entry name" value="FLAVIN REDUCTASE (NADPH)"/>
    <property type="match status" value="1"/>
</dbReference>
<dbReference type="AlphaFoldDB" id="A0A437QFY3"/>
<gene>
    <name evidence="2" type="ORF">EOE67_17260</name>
</gene>
<keyword evidence="3" id="KW-1185">Reference proteome</keyword>
<dbReference type="Pfam" id="PF13460">
    <property type="entry name" value="NAD_binding_10"/>
    <property type="match status" value="1"/>
</dbReference>
<dbReference type="InterPro" id="IPR051606">
    <property type="entry name" value="Polyketide_Oxido-like"/>
</dbReference>
<sequence length="217" mass="22720">MNKFNKIAIIGASGFIGAALTKEALARGLQVRALVSRPERIDAAANLEVVGVDVMNTDALAAALAGVDVVLSAFSGHAQTDVAGYYLSGFASILAAVKAQSIAPRLLLVGGAASLQLPDGTKLLDHPNFPAEYRATAEGAYAALQLLKTEASLQWSYLSPAAEIFPGAKTGQFRIGGDQLLTDANGKSRISTGDYAAALLDELQQPQQQNRRFSVAY</sequence>
<dbReference type="RefSeq" id="WP_127700578.1">
    <property type="nucleotide sequence ID" value="NZ_SACS01000023.1"/>
</dbReference>
<dbReference type="CDD" id="cd05244">
    <property type="entry name" value="BVR-B_like_SDR_a"/>
    <property type="match status" value="1"/>
</dbReference>